<dbReference type="Gene3D" id="6.10.340.10">
    <property type="match status" value="1"/>
</dbReference>
<dbReference type="EC" id="2.7.13.3" evidence="3"/>
<dbReference type="PROSITE" id="PS50885">
    <property type="entry name" value="HAMP"/>
    <property type="match status" value="1"/>
</dbReference>
<keyword evidence="9" id="KW-0902">Two-component regulatory system</keyword>
<dbReference type="SMART" id="SM00388">
    <property type="entry name" value="HisKA"/>
    <property type="match status" value="1"/>
</dbReference>
<dbReference type="SUPFAM" id="SSF158472">
    <property type="entry name" value="HAMP domain-like"/>
    <property type="match status" value="1"/>
</dbReference>
<name>A0A7W4FES9_GLUDI</name>
<evidence type="ECO:0000256" key="4">
    <source>
        <dbReference type="ARBA" id="ARBA00022553"/>
    </source>
</evidence>
<dbReference type="GO" id="GO:0005886">
    <property type="term" value="C:plasma membrane"/>
    <property type="evidence" value="ECO:0007669"/>
    <property type="project" value="TreeGrafter"/>
</dbReference>
<dbReference type="RefSeq" id="WP_012227993.1">
    <property type="nucleotide sequence ID" value="NZ_JABEQG010000013.1"/>
</dbReference>
<feature type="transmembrane region" description="Helical" evidence="11">
    <location>
        <begin position="158"/>
        <end position="176"/>
    </location>
</feature>
<dbReference type="InterPro" id="IPR003661">
    <property type="entry name" value="HisK_dim/P_dom"/>
</dbReference>
<dbReference type="AlphaFoldDB" id="A0A7W4FES9"/>
<keyword evidence="4" id="KW-0597">Phosphoprotein</keyword>
<dbReference type="SMART" id="SM00304">
    <property type="entry name" value="HAMP"/>
    <property type="match status" value="1"/>
</dbReference>
<evidence type="ECO:0000256" key="5">
    <source>
        <dbReference type="ARBA" id="ARBA00022679"/>
    </source>
</evidence>
<comment type="subcellular location">
    <subcellularLocation>
        <location evidence="2">Membrane</location>
    </subcellularLocation>
</comment>
<feature type="transmembrane region" description="Helical" evidence="11">
    <location>
        <begin position="12"/>
        <end position="34"/>
    </location>
</feature>
<dbReference type="Pfam" id="PF00672">
    <property type="entry name" value="HAMP"/>
    <property type="match status" value="1"/>
</dbReference>
<evidence type="ECO:0000313" key="12">
    <source>
        <dbReference type="EMBL" id="MBB2156435.1"/>
    </source>
</evidence>
<dbReference type="PANTHER" id="PTHR45436">
    <property type="entry name" value="SENSOR HISTIDINE KINASE YKOH"/>
    <property type="match status" value="1"/>
</dbReference>
<evidence type="ECO:0000256" key="8">
    <source>
        <dbReference type="ARBA" id="ARBA00022989"/>
    </source>
</evidence>
<evidence type="ECO:0000256" key="1">
    <source>
        <dbReference type="ARBA" id="ARBA00000085"/>
    </source>
</evidence>
<dbReference type="InterPro" id="IPR003594">
    <property type="entry name" value="HATPase_dom"/>
</dbReference>
<dbReference type="SUPFAM" id="SSF55874">
    <property type="entry name" value="ATPase domain of HSP90 chaperone/DNA topoisomerase II/histidine kinase"/>
    <property type="match status" value="1"/>
</dbReference>
<evidence type="ECO:0000256" key="9">
    <source>
        <dbReference type="ARBA" id="ARBA00023012"/>
    </source>
</evidence>
<dbReference type="InterPro" id="IPR004358">
    <property type="entry name" value="Sig_transdc_His_kin-like_C"/>
</dbReference>
<comment type="caution">
    <text evidence="12">The sequence shown here is derived from an EMBL/GenBank/DDBJ whole genome shotgun (WGS) entry which is preliminary data.</text>
</comment>
<evidence type="ECO:0000313" key="13">
    <source>
        <dbReference type="Proteomes" id="UP000550787"/>
    </source>
</evidence>
<dbReference type="CDD" id="cd06225">
    <property type="entry name" value="HAMP"/>
    <property type="match status" value="1"/>
</dbReference>
<evidence type="ECO:0000256" key="11">
    <source>
        <dbReference type="SAM" id="Phobius"/>
    </source>
</evidence>
<evidence type="ECO:0000256" key="3">
    <source>
        <dbReference type="ARBA" id="ARBA00012438"/>
    </source>
</evidence>
<evidence type="ECO:0000256" key="2">
    <source>
        <dbReference type="ARBA" id="ARBA00004370"/>
    </source>
</evidence>
<gene>
    <name evidence="12" type="ORF">HLH33_08945</name>
</gene>
<dbReference type="InterPro" id="IPR005467">
    <property type="entry name" value="His_kinase_dom"/>
</dbReference>
<dbReference type="Pfam" id="PF02518">
    <property type="entry name" value="HATPase_c"/>
    <property type="match status" value="1"/>
</dbReference>
<keyword evidence="10 11" id="KW-0472">Membrane</keyword>
<dbReference type="PROSITE" id="PS50109">
    <property type="entry name" value="HIS_KIN"/>
    <property type="match status" value="1"/>
</dbReference>
<dbReference type="SMART" id="SM00387">
    <property type="entry name" value="HATPase_c"/>
    <property type="match status" value="1"/>
</dbReference>
<accession>A0A7W4FES9</accession>
<dbReference type="GO" id="GO:0000155">
    <property type="term" value="F:phosphorelay sensor kinase activity"/>
    <property type="evidence" value="ECO:0007669"/>
    <property type="project" value="InterPro"/>
</dbReference>
<dbReference type="InterPro" id="IPR003660">
    <property type="entry name" value="HAMP_dom"/>
</dbReference>
<dbReference type="InterPro" id="IPR036890">
    <property type="entry name" value="HATPase_C_sf"/>
</dbReference>
<dbReference type="PANTHER" id="PTHR45436:SF8">
    <property type="entry name" value="HISTIDINE KINASE"/>
    <property type="match status" value="1"/>
</dbReference>
<dbReference type="EMBL" id="JABEQG010000013">
    <property type="protein sequence ID" value="MBB2156435.1"/>
    <property type="molecule type" value="Genomic_DNA"/>
</dbReference>
<evidence type="ECO:0000256" key="6">
    <source>
        <dbReference type="ARBA" id="ARBA00022692"/>
    </source>
</evidence>
<sequence length="467" mass="51522">MSFAELLRTATFRLTLAVVAAMIGTAALQFSLGYSQTKAFEFRRSDALLHREADLLRRETPQDLEHKIRERATDDLRVVINQAALFDADHHSIAGDLRTWPAGLAADGHVHELTVQPAEDAPYVLRILAVPVAGDRVLVLARGLHMLDELRLTMRHSLLVSIVPTVLFALMMGIVLSHRALARVTQMHEAIDRIMEGDLHERLPSGRERDEMQRLAGSVNRMLDRLEHLMVEIRDVGNDIAHDLRTPLARVRARLDRALSGQVDALALKDVIARAIDDLDQSFLVITALLRLAEIENGQRRAGFTTVNLGELVTDAVDLYEPMAETKSIAITALVPDEAIMIHGDRHLLIELLANLMDNAIKFTPDGGIITVIMEESWPYVNIKVKDTGIGIAKTERSSVLGRFYRSDKSRHVPGIGLGLSLVSAIAHLHGAELSIHAASSVSLNPGTVFKLVFHQASTSHGARLSR</sequence>
<dbReference type="InterPro" id="IPR036097">
    <property type="entry name" value="HisK_dim/P_sf"/>
</dbReference>
<evidence type="ECO:0000256" key="7">
    <source>
        <dbReference type="ARBA" id="ARBA00022777"/>
    </source>
</evidence>
<dbReference type="SUPFAM" id="SSF47384">
    <property type="entry name" value="Homodimeric domain of signal transducing histidine kinase"/>
    <property type="match status" value="1"/>
</dbReference>
<dbReference type="OMA" id="KGVCDNI"/>
<organism evidence="12 13">
    <name type="scientific">Gluconacetobacter diazotrophicus</name>
    <name type="common">Acetobacter diazotrophicus</name>
    <dbReference type="NCBI Taxonomy" id="33996"/>
    <lineage>
        <taxon>Bacteria</taxon>
        <taxon>Pseudomonadati</taxon>
        <taxon>Pseudomonadota</taxon>
        <taxon>Alphaproteobacteria</taxon>
        <taxon>Acetobacterales</taxon>
        <taxon>Acetobacteraceae</taxon>
        <taxon>Gluconacetobacter</taxon>
    </lineage>
</organism>
<reference evidence="12 13" key="1">
    <citation type="submission" date="2020-04" db="EMBL/GenBank/DDBJ databases">
        <title>Description of novel Gluconacetobacter.</title>
        <authorList>
            <person name="Sombolestani A."/>
        </authorList>
    </citation>
    <scope>NUCLEOTIDE SEQUENCE [LARGE SCALE GENOMIC DNA]</scope>
    <source>
        <strain evidence="12 13">LMG 7603</strain>
    </source>
</reference>
<dbReference type="PRINTS" id="PR00344">
    <property type="entry name" value="BCTRLSENSOR"/>
</dbReference>
<comment type="catalytic activity">
    <reaction evidence="1">
        <text>ATP + protein L-histidine = ADP + protein N-phospho-L-histidine.</text>
        <dbReference type="EC" id="2.7.13.3"/>
    </reaction>
</comment>
<proteinExistence type="predicted"/>
<evidence type="ECO:0000256" key="10">
    <source>
        <dbReference type="ARBA" id="ARBA00023136"/>
    </source>
</evidence>
<dbReference type="Gene3D" id="3.30.565.10">
    <property type="entry name" value="Histidine kinase-like ATPase, C-terminal domain"/>
    <property type="match status" value="1"/>
</dbReference>
<dbReference type="InterPro" id="IPR050428">
    <property type="entry name" value="TCS_sensor_his_kinase"/>
</dbReference>
<protein>
    <recommendedName>
        <fullName evidence="3">histidine kinase</fullName>
        <ecNumber evidence="3">2.7.13.3</ecNumber>
    </recommendedName>
</protein>
<keyword evidence="6 11" id="KW-0812">Transmembrane</keyword>
<keyword evidence="5" id="KW-0808">Transferase</keyword>
<keyword evidence="7" id="KW-0418">Kinase</keyword>
<dbReference type="Proteomes" id="UP000550787">
    <property type="component" value="Unassembled WGS sequence"/>
</dbReference>
<keyword evidence="8 11" id="KW-1133">Transmembrane helix</keyword>
<dbReference type="CDD" id="cd00082">
    <property type="entry name" value="HisKA"/>
    <property type="match status" value="1"/>
</dbReference>